<evidence type="ECO:0000313" key="2">
    <source>
        <dbReference type="EMBL" id="EFA81584.1"/>
    </source>
</evidence>
<comment type="caution">
    <text evidence="2">The sequence shown here is derived from an EMBL/GenBank/DDBJ whole genome shotgun (WGS) entry which is preliminary data.</text>
</comment>
<protein>
    <submittedName>
        <fullName evidence="2">Uncharacterized protein</fullName>
    </submittedName>
</protein>
<evidence type="ECO:0000313" key="3">
    <source>
        <dbReference type="Proteomes" id="UP000001396"/>
    </source>
</evidence>
<proteinExistence type="predicted"/>
<dbReference type="Proteomes" id="UP000001396">
    <property type="component" value="Unassembled WGS sequence"/>
</dbReference>
<feature type="chain" id="PRO_5003040947" evidence="1">
    <location>
        <begin position="22"/>
        <end position="107"/>
    </location>
</feature>
<organism evidence="2 3">
    <name type="scientific">Heterostelium pallidum (strain ATCC 26659 / Pp 5 / PN500)</name>
    <name type="common">Cellular slime mold</name>
    <name type="synonym">Polysphondylium pallidum</name>
    <dbReference type="NCBI Taxonomy" id="670386"/>
    <lineage>
        <taxon>Eukaryota</taxon>
        <taxon>Amoebozoa</taxon>
        <taxon>Evosea</taxon>
        <taxon>Eumycetozoa</taxon>
        <taxon>Dictyostelia</taxon>
        <taxon>Acytosteliales</taxon>
        <taxon>Acytosteliaceae</taxon>
        <taxon>Heterostelium</taxon>
    </lineage>
</organism>
<dbReference type="InParanoid" id="D3BAJ7"/>
<dbReference type="AlphaFoldDB" id="D3BAJ7"/>
<name>D3BAJ7_HETP5</name>
<keyword evidence="3" id="KW-1185">Reference proteome</keyword>
<dbReference type="EMBL" id="ADBJ01000025">
    <property type="protein sequence ID" value="EFA81584.1"/>
    <property type="molecule type" value="Genomic_DNA"/>
</dbReference>
<evidence type="ECO:0000256" key="1">
    <source>
        <dbReference type="SAM" id="SignalP"/>
    </source>
</evidence>
<reference evidence="2 3" key="1">
    <citation type="journal article" date="2011" name="Genome Res.">
        <title>Phylogeny-wide analysis of social amoeba genomes highlights ancient origins for complex intercellular communication.</title>
        <authorList>
            <person name="Heidel A.J."/>
            <person name="Lawal H.M."/>
            <person name="Felder M."/>
            <person name="Schilde C."/>
            <person name="Helps N.R."/>
            <person name="Tunggal B."/>
            <person name="Rivero F."/>
            <person name="John U."/>
            <person name="Schleicher M."/>
            <person name="Eichinger L."/>
            <person name="Platzer M."/>
            <person name="Noegel A.A."/>
            <person name="Schaap P."/>
            <person name="Gloeckner G."/>
        </authorList>
    </citation>
    <scope>NUCLEOTIDE SEQUENCE [LARGE SCALE GENOMIC DNA]</scope>
    <source>
        <strain evidence="3">ATCC 26659 / Pp 5 / PN500</strain>
    </source>
</reference>
<accession>D3BAJ7</accession>
<dbReference type="GeneID" id="31361059"/>
<keyword evidence="1" id="KW-0732">Signal</keyword>
<feature type="signal peptide" evidence="1">
    <location>
        <begin position="1"/>
        <end position="21"/>
    </location>
</feature>
<sequence>MRINHLSIIYIVGLLASCCLAADNYWLQETFNGGPFSTCKGAPLTAQYYKTNICFNSIYVTCSTEEGVSTFLTYEYDNCTGAVMTTDKLIDSTVESKKLSFLELPLF</sequence>
<dbReference type="RefSeq" id="XP_020433701.1">
    <property type="nucleotide sequence ID" value="XM_020576452.1"/>
</dbReference>
<gene>
    <name evidence="2" type="ORF">PPL_05575</name>
</gene>
<dbReference type="PROSITE" id="PS51257">
    <property type="entry name" value="PROKAR_LIPOPROTEIN"/>
    <property type="match status" value="1"/>
</dbReference>